<dbReference type="FunFam" id="3.10.50.40:FF:000036">
    <property type="entry name" value="Peptidylprolyl isomerase"/>
    <property type="match status" value="1"/>
</dbReference>
<dbReference type="EnsemblPlants" id="Pp3c25_1450V3.3">
    <property type="protein sequence ID" value="Pp3c25_1450V3.3"/>
    <property type="gene ID" value="Pp3c25_1450"/>
</dbReference>
<dbReference type="EMBL" id="ABEU02000025">
    <property type="status" value="NOT_ANNOTATED_CDS"/>
    <property type="molecule type" value="Genomic_DNA"/>
</dbReference>
<reference evidence="3 4" key="1">
    <citation type="journal article" date="2008" name="Science">
        <title>The Physcomitrella genome reveals evolutionary insights into the conquest of land by plants.</title>
        <authorList>
            <person name="Rensing S."/>
            <person name="Lang D."/>
            <person name="Zimmer A."/>
            <person name="Terry A."/>
            <person name="Salamov A."/>
            <person name="Shapiro H."/>
            <person name="Nishiyama T."/>
            <person name="Perroud P.-F."/>
            <person name="Lindquist E."/>
            <person name="Kamisugi Y."/>
            <person name="Tanahashi T."/>
            <person name="Sakakibara K."/>
            <person name="Fujita T."/>
            <person name="Oishi K."/>
            <person name="Shin-I T."/>
            <person name="Kuroki Y."/>
            <person name="Toyoda A."/>
            <person name="Suzuki Y."/>
            <person name="Hashimoto A."/>
            <person name="Yamaguchi K."/>
            <person name="Sugano A."/>
            <person name="Kohara Y."/>
            <person name="Fujiyama A."/>
            <person name="Anterola A."/>
            <person name="Aoki S."/>
            <person name="Ashton N."/>
            <person name="Barbazuk W.B."/>
            <person name="Barker E."/>
            <person name="Bennetzen J."/>
            <person name="Bezanilla M."/>
            <person name="Blankenship R."/>
            <person name="Cho S.H."/>
            <person name="Dutcher S."/>
            <person name="Estelle M."/>
            <person name="Fawcett J.A."/>
            <person name="Gundlach H."/>
            <person name="Hanada K."/>
            <person name="Heyl A."/>
            <person name="Hicks K.A."/>
            <person name="Hugh J."/>
            <person name="Lohr M."/>
            <person name="Mayer K."/>
            <person name="Melkozernov A."/>
            <person name="Murata T."/>
            <person name="Nelson D."/>
            <person name="Pils B."/>
            <person name="Prigge M."/>
            <person name="Reiss B."/>
            <person name="Renner T."/>
            <person name="Rombauts S."/>
            <person name="Rushton P."/>
            <person name="Sanderfoot A."/>
            <person name="Schween G."/>
            <person name="Shiu S.-H."/>
            <person name="Stueber K."/>
            <person name="Theodoulou F.L."/>
            <person name="Tu H."/>
            <person name="Van de Peer Y."/>
            <person name="Verrier P.J."/>
            <person name="Waters E."/>
            <person name="Wood A."/>
            <person name="Yang L."/>
            <person name="Cove D."/>
            <person name="Cuming A."/>
            <person name="Hasebe M."/>
            <person name="Lucas S."/>
            <person name="Mishler D.B."/>
            <person name="Reski R."/>
            <person name="Grigoriev I."/>
            <person name="Quatrano R.S."/>
            <person name="Boore J.L."/>
        </authorList>
    </citation>
    <scope>NUCLEOTIDE SEQUENCE [LARGE SCALE GENOMIC DNA]</scope>
    <source>
        <strain evidence="3 4">cv. Gransden 2004</strain>
    </source>
</reference>
<evidence type="ECO:0000259" key="2">
    <source>
        <dbReference type="PROSITE" id="PS50059"/>
    </source>
</evidence>
<reference evidence="3" key="3">
    <citation type="submission" date="2020-12" db="UniProtKB">
        <authorList>
            <consortium name="EnsemblPlants"/>
        </authorList>
    </citation>
    <scope>IDENTIFICATION</scope>
</reference>
<evidence type="ECO:0000313" key="3">
    <source>
        <dbReference type="EnsemblPlants" id="Pp3c25_1450V3.3"/>
    </source>
</evidence>
<sequence length="314" mass="33396">MSLFCLGAGRELWRNALVFMPVPAMAFVLSSPRLPVVSSTAAAASASSRASGSQCSGLSSRQPIWSTFGLERTLLLGSVPDGSASRNVGLETQIGGAWSSVRCSLSEEQGTCTTSCSGRNEIQDEASPGRRKVLNSILGVLAMSMLGNGGEALARDRRNKKTIAETDYLTSADTGIKYFDIEEGKGAVATKGESVMVHFDCVYKTITAVSSRESKLLAGNRTIAEPYELTVGAEPGRERKRDFVDNANGLFSAQAAPKPPPVLYSIVEGMRVGGKRTVIVTPELGYGKKGQNEIPPGATFELNIELLEVKKPQT</sequence>
<dbReference type="PANTHER" id="PTHR47862">
    <property type="entry name" value="PEPTIDYL-PROLYL CIS-TRANS ISOMERASE FKBP18, CHLOROPLASTIC"/>
    <property type="match status" value="1"/>
</dbReference>
<dbReference type="Gene3D" id="3.10.50.40">
    <property type="match status" value="1"/>
</dbReference>
<protein>
    <recommendedName>
        <fullName evidence="1">peptidylprolyl isomerase</fullName>
        <ecNumber evidence="1">5.2.1.8</ecNumber>
    </recommendedName>
</protein>
<dbReference type="EC" id="5.2.1.8" evidence="1"/>
<organism evidence="3 4">
    <name type="scientific">Physcomitrium patens</name>
    <name type="common">Spreading-leaved earth moss</name>
    <name type="synonym">Physcomitrella patens</name>
    <dbReference type="NCBI Taxonomy" id="3218"/>
    <lineage>
        <taxon>Eukaryota</taxon>
        <taxon>Viridiplantae</taxon>
        <taxon>Streptophyta</taxon>
        <taxon>Embryophyta</taxon>
        <taxon>Bryophyta</taxon>
        <taxon>Bryophytina</taxon>
        <taxon>Bryopsida</taxon>
        <taxon>Funariidae</taxon>
        <taxon>Funariales</taxon>
        <taxon>Funariaceae</taxon>
        <taxon>Physcomitrium</taxon>
    </lineage>
</organism>
<dbReference type="AlphaFoldDB" id="A0A7I4CP43"/>
<name>A0A7I4CP43_PHYPA</name>
<dbReference type="InParanoid" id="A0A7I4CP43"/>
<reference evidence="3 4" key="2">
    <citation type="journal article" date="2018" name="Plant J.">
        <title>The Physcomitrella patens chromosome-scale assembly reveals moss genome structure and evolution.</title>
        <authorList>
            <person name="Lang D."/>
            <person name="Ullrich K.K."/>
            <person name="Murat F."/>
            <person name="Fuchs J."/>
            <person name="Jenkins J."/>
            <person name="Haas F.B."/>
            <person name="Piednoel M."/>
            <person name="Gundlach H."/>
            <person name="Van Bel M."/>
            <person name="Meyberg R."/>
            <person name="Vives C."/>
            <person name="Morata J."/>
            <person name="Symeonidi A."/>
            <person name="Hiss M."/>
            <person name="Muchero W."/>
            <person name="Kamisugi Y."/>
            <person name="Saleh O."/>
            <person name="Blanc G."/>
            <person name="Decker E.L."/>
            <person name="van Gessel N."/>
            <person name="Grimwood J."/>
            <person name="Hayes R.D."/>
            <person name="Graham S.W."/>
            <person name="Gunter L.E."/>
            <person name="McDaniel S.F."/>
            <person name="Hoernstein S.N.W."/>
            <person name="Larsson A."/>
            <person name="Li F.W."/>
            <person name="Perroud P.F."/>
            <person name="Phillips J."/>
            <person name="Ranjan P."/>
            <person name="Rokshar D.S."/>
            <person name="Rothfels C.J."/>
            <person name="Schneider L."/>
            <person name="Shu S."/>
            <person name="Stevenson D.W."/>
            <person name="Thummler F."/>
            <person name="Tillich M."/>
            <person name="Villarreal Aguilar J.C."/>
            <person name="Widiez T."/>
            <person name="Wong G.K."/>
            <person name="Wymore A."/>
            <person name="Zhang Y."/>
            <person name="Zimmer A.D."/>
            <person name="Quatrano R.S."/>
            <person name="Mayer K.F.X."/>
            <person name="Goodstein D."/>
            <person name="Casacuberta J.M."/>
            <person name="Vandepoele K."/>
            <person name="Reski R."/>
            <person name="Cuming A.C."/>
            <person name="Tuskan G.A."/>
            <person name="Maumus F."/>
            <person name="Salse J."/>
            <person name="Schmutz J."/>
            <person name="Rensing S.A."/>
        </authorList>
    </citation>
    <scope>NUCLEOTIDE SEQUENCE [LARGE SCALE GENOMIC DNA]</scope>
    <source>
        <strain evidence="3 4">cv. Gransden 2004</strain>
    </source>
</reference>
<dbReference type="Pfam" id="PF00254">
    <property type="entry name" value="FKBP_C"/>
    <property type="match status" value="1"/>
</dbReference>
<dbReference type="Proteomes" id="UP000006727">
    <property type="component" value="Chromosome 25"/>
</dbReference>
<dbReference type="GO" id="GO:0003755">
    <property type="term" value="F:peptidyl-prolyl cis-trans isomerase activity"/>
    <property type="evidence" value="ECO:0007669"/>
    <property type="project" value="UniProtKB-KW"/>
</dbReference>
<accession>A0A7I4CP43</accession>
<dbReference type="InterPro" id="IPR044180">
    <property type="entry name" value="FKBP18-like"/>
</dbReference>
<dbReference type="FunCoup" id="A0A7I4CP43">
    <property type="interactions" value="1625"/>
</dbReference>
<feature type="domain" description="PPIase FKBP-type" evidence="2">
    <location>
        <begin position="192"/>
        <end position="310"/>
    </location>
</feature>
<dbReference type="Gramene" id="Pp3c25_1450V3.3">
    <property type="protein sequence ID" value="Pp3c25_1450V3.3"/>
    <property type="gene ID" value="Pp3c25_1450"/>
</dbReference>
<dbReference type="SUPFAM" id="SSF54534">
    <property type="entry name" value="FKBP-like"/>
    <property type="match status" value="1"/>
</dbReference>
<dbReference type="PROSITE" id="PS50059">
    <property type="entry name" value="FKBP_PPIASE"/>
    <property type="match status" value="1"/>
</dbReference>
<keyword evidence="4" id="KW-1185">Reference proteome</keyword>
<proteinExistence type="predicted"/>
<dbReference type="InterPro" id="IPR046357">
    <property type="entry name" value="PPIase_dom_sf"/>
</dbReference>
<dbReference type="PANTHER" id="PTHR47862:SF1">
    <property type="entry name" value="PEPTIDYL-PROLYL CIS-TRANS ISOMERASE FKBP18, CHLOROPLASTIC"/>
    <property type="match status" value="1"/>
</dbReference>
<keyword evidence="1" id="KW-0413">Isomerase</keyword>
<evidence type="ECO:0000313" key="4">
    <source>
        <dbReference type="Proteomes" id="UP000006727"/>
    </source>
</evidence>
<comment type="catalytic activity">
    <reaction evidence="1">
        <text>[protein]-peptidylproline (omega=180) = [protein]-peptidylproline (omega=0)</text>
        <dbReference type="Rhea" id="RHEA:16237"/>
        <dbReference type="Rhea" id="RHEA-COMP:10747"/>
        <dbReference type="Rhea" id="RHEA-COMP:10748"/>
        <dbReference type="ChEBI" id="CHEBI:83833"/>
        <dbReference type="ChEBI" id="CHEBI:83834"/>
        <dbReference type="EC" id="5.2.1.8"/>
    </reaction>
</comment>
<dbReference type="InterPro" id="IPR001179">
    <property type="entry name" value="PPIase_FKBP_dom"/>
</dbReference>
<keyword evidence="1" id="KW-0697">Rotamase</keyword>
<evidence type="ECO:0000256" key="1">
    <source>
        <dbReference type="PROSITE-ProRule" id="PRU00277"/>
    </source>
</evidence>